<dbReference type="SUPFAM" id="SSF53756">
    <property type="entry name" value="UDP-Glycosyltransferase/glycogen phosphorylase"/>
    <property type="match status" value="1"/>
</dbReference>
<evidence type="ECO:0000259" key="2">
    <source>
        <dbReference type="Pfam" id="PF00534"/>
    </source>
</evidence>
<dbReference type="Proteomes" id="UP001488838">
    <property type="component" value="Unassembled WGS sequence"/>
</dbReference>
<feature type="domain" description="Glycosyl transferase family 1" evidence="2">
    <location>
        <begin position="102"/>
        <end position="178"/>
    </location>
</feature>
<protein>
    <recommendedName>
        <fullName evidence="2">Glycosyl transferase family 1 domain-containing protein</fullName>
    </recommendedName>
</protein>
<keyword evidence="1" id="KW-0808">Transferase</keyword>
<dbReference type="GO" id="GO:0016757">
    <property type="term" value="F:glycosyltransferase activity"/>
    <property type="evidence" value="ECO:0007669"/>
    <property type="project" value="UniProtKB-KW"/>
</dbReference>
<reference evidence="3 4" key="1">
    <citation type="journal article" date="2023" name="bioRxiv">
        <title>Conserved and derived expression patterns and positive selection on dental genes reveal complex evolutionary context of ever-growing rodent molars.</title>
        <authorList>
            <person name="Calamari Z.T."/>
            <person name="Song A."/>
            <person name="Cohen E."/>
            <person name="Akter M."/>
            <person name="Roy R.D."/>
            <person name="Hallikas O."/>
            <person name="Christensen M.M."/>
            <person name="Li P."/>
            <person name="Marangoni P."/>
            <person name="Jernvall J."/>
            <person name="Klein O.D."/>
        </authorList>
    </citation>
    <scope>NUCLEOTIDE SEQUENCE [LARGE SCALE GENOMIC DNA]</scope>
    <source>
        <strain evidence="3">V071</strain>
    </source>
</reference>
<comment type="caution">
    <text evidence="3">The sequence shown here is derived from an EMBL/GenBank/DDBJ whole genome shotgun (WGS) entry which is preliminary data.</text>
</comment>
<accession>A0AAW0JRB0</accession>
<evidence type="ECO:0000313" key="3">
    <source>
        <dbReference type="EMBL" id="KAK7829273.1"/>
    </source>
</evidence>
<dbReference type="AlphaFoldDB" id="A0AAW0JRB0"/>
<dbReference type="Pfam" id="PF00534">
    <property type="entry name" value="Glycos_transf_1"/>
    <property type="match status" value="1"/>
</dbReference>
<dbReference type="Gene3D" id="3.40.50.2000">
    <property type="entry name" value="Glycogen Phosphorylase B"/>
    <property type="match status" value="1"/>
</dbReference>
<dbReference type="InterPro" id="IPR052622">
    <property type="entry name" value="Glycosyltransferase_G1"/>
</dbReference>
<dbReference type="PANTHER" id="PTHR46660:SF2">
    <property type="entry name" value="GLYCOSYLTRANSFERASE 1 DOMAIN-CONTAINING PROTEIN 1"/>
    <property type="match status" value="1"/>
</dbReference>
<keyword evidence="4" id="KW-1185">Reference proteome</keyword>
<sequence length="285" mass="31082">MGKFPLPPLLPIPSRSPHSLSSSLTIPKSSQGFLPCGTSKFLPPPSRSRKIVGGILVLAPAHLFLQMLSNGSSLRWVFYGLVWRVDPAFTREVKDRVRRAAGVRLIREMCQEDLHAVVKSCFALVNSSVSEGMSAAILEAMDLEVPVLARNIPGNSAVVEHGVTGLLFTTPQAQRSVESFGTQVCGRYNGIPESEQNRAALWEQVLAGEYPGSQQVSEVSLGGCPWAATGRIMLEAKKGYSLNQQQSLRWKETLRLPECAPTWKSFAMDAGDGTQVLMFTRQALS</sequence>
<dbReference type="PANTHER" id="PTHR46660">
    <property type="match status" value="1"/>
</dbReference>
<evidence type="ECO:0000256" key="1">
    <source>
        <dbReference type="ARBA" id="ARBA00022676"/>
    </source>
</evidence>
<organism evidence="3 4">
    <name type="scientific">Myodes glareolus</name>
    <name type="common">Bank vole</name>
    <name type="synonym">Clethrionomys glareolus</name>
    <dbReference type="NCBI Taxonomy" id="447135"/>
    <lineage>
        <taxon>Eukaryota</taxon>
        <taxon>Metazoa</taxon>
        <taxon>Chordata</taxon>
        <taxon>Craniata</taxon>
        <taxon>Vertebrata</taxon>
        <taxon>Euteleostomi</taxon>
        <taxon>Mammalia</taxon>
        <taxon>Eutheria</taxon>
        <taxon>Euarchontoglires</taxon>
        <taxon>Glires</taxon>
        <taxon>Rodentia</taxon>
        <taxon>Myomorpha</taxon>
        <taxon>Muroidea</taxon>
        <taxon>Cricetidae</taxon>
        <taxon>Arvicolinae</taxon>
        <taxon>Myodes</taxon>
    </lineage>
</organism>
<dbReference type="EMBL" id="JBBHLL010000022">
    <property type="protein sequence ID" value="KAK7829273.1"/>
    <property type="molecule type" value="Genomic_DNA"/>
</dbReference>
<dbReference type="InterPro" id="IPR001296">
    <property type="entry name" value="Glyco_trans_1"/>
</dbReference>
<proteinExistence type="predicted"/>
<gene>
    <name evidence="3" type="ORF">U0070_012744</name>
</gene>
<evidence type="ECO:0000313" key="4">
    <source>
        <dbReference type="Proteomes" id="UP001488838"/>
    </source>
</evidence>
<name>A0AAW0JRB0_MYOGA</name>
<keyword evidence="1" id="KW-0328">Glycosyltransferase</keyword>